<reference evidence="2 3" key="1">
    <citation type="submission" date="2015-07" db="EMBL/GenBank/DDBJ databases">
        <title>Comparative genomics of the Sigatoka disease complex on banana suggests a link between parallel evolutionary changes in Pseudocercospora fijiensis and Pseudocercospora eumusae and increased virulence on the banana host.</title>
        <authorList>
            <person name="Chang T.-C."/>
            <person name="Salvucci A."/>
            <person name="Crous P.W."/>
            <person name="Stergiopoulos I."/>
        </authorList>
    </citation>
    <scope>NUCLEOTIDE SEQUENCE [LARGE SCALE GENOMIC DNA]</scope>
    <source>
        <strain evidence="2 3">CBS 114824</strain>
    </source>
</reference>
<accession>A0A139H1V6</accession>
<feature type="compositionally biased region" description="Basic and acidic residues" evidence="1">
    <location>
        <begin position="19"/>
        <end position="32"/>
    </location>
</feature>
<dbReference type="AlphaFoldDB" id="A0A139H1V6"/>
<sequence length="277" mass="31103">MPQDGHPQGLAAPDLPIVEPEKKEKGADHSLDSPDADAGVPAPPVESSSLVKKHAAEESMPPNQSLDNESLENLPEIESKEAKKKQDVQYDFVDLDLSGWRDSQWTESEHATLDQIFIERRMKAEEEKQEEVINPDEDDNMTARTFARIVELMPFWDGDTPPAFTIVPSIIRCSSILDRAAELLRHSTLEELAGKTELYQKLHEFICALVKRPSTAVLVLEDRIAHRPGHTISKVVHGLPTPGISEMSASSFTRCMRALAKMADAELNSEQRRRRHW</sequence>
<feature type="region of interest" description="Disordered" evidence="1">
    <location>
        <begin position="1"/>
        <end position="70"/>
    </location>
</feature>
<name>A0A139H1V6_9PEZI</name>
<protein>
    <submittedName>
        <fullName evidence="2">Uncharacterized protein</fullName>
    </submittedName>
</protein>
<keyword evidence="3" id="KW-1185">Reference proteome</keyword>
<gene>
    <name evidence="2" type="ORF">AC578_3225</name>
</gene>
<proteinExistence type="predicted"/>
<evidence type="ECO:0000313" key="2">
    <source>
        <dbReference type="EMBL" id="KXS96434.1"/>
    </source>
</evidence>
<comment type="caution">
    <text evidence="2">The sequence shown here is derived from an EMBL/GenBank/DDBJ whole genome shotgun (WGS) entry which is preliminary data.</text>
</comment>
<organism evidence="2 3">
    <name type="scientific">Pseudocercospora eumusae</name>
    <dbReference type="NCBI Taxonomy" id="321146"/>
    <lineage>
        <taxon>Eukaryota</taxon>
        <taxon>Fungi</taxon>
        <taxon>Dikarya</taxon>
        <taxon>Ascomycota</taxon>
        <taxon>Pezizomycotina</taxon>
        <taxon>Dothideomycetes</taxon>
        <taxon>Dothideomycetidae</taxon>
        <taxon>Mycosphaerellales</taxon>
        <taxon>Mycosphaerellaceae</taxon>
        <taxon>Pseudocercospora</taxon>
    </lineage>
</organism>
<dbReference type="Proteomes" id="UP000070133">
    <property type="component" value="Unassembled WGS sequence"/>
</dbReference>
<evidence type="ECO:0000313" key="3">
    <source>
        <dbReference type="Proteomes" id="UP000070133"/>
    </source>
</evidence>
<dbReference type="OrthoDB" id="47801at2759"/>
<dbReference type="EMBL" id="LFZN01000174">
    <property type="protein sequence ID" value="KXS96434.1"/>
    <property type="molecule type" value="Genomic_DNA"/>
</dbReference>
<evidence type="ECO:0000256" key="1">
    <source>
        <dbReference type="SAM" id="MobiDB-lite"/>
    </source>
</evidence>